<dbReference type="Proteomes" id="UP000011064">
    <property type="component" value="Unassembled WGS sequence"/>
</dbReference>
<feature type="region of interest" description="Disordered" evidence="3">
    <location>
        <begin position="317"/>
        <end position="347"/>
    </location>
</feature>
<keyword evidence="2" id="KW-0539">Nucleus</keyword>
<protein>
    <submittedName>
        <fullName evidence="4">Uncharacterized protein</fullName>
    </submittedName>
</protein>
<comment type="subcellular location">
    <subcellularLocation>
        <location evidence="1">Nucleus</location>
    </subcellularLocation>
</comment>
<dbReference type="InterPro" id="IPR009072">
    <property type="entry name" value="Histone-fold"/>
</dbReference>
<evidence type="ECO:0000256" key="1">
    <source>
        <dbReference type="ARBA" id="ARBA00004123"/>
    </source>
</evidence>
<dbReference type="GO" id="GO:0005634">
    <property type="term" value="C:nucleus"/>
    <property type="evidence" value="ECO:0007669"/>
    <property type="project" value="UniProtKB-SubCell"/>
</dbReference>
<dbReference type="InterPro" id="IPR003822">
    <property type="entry name" value="PAH"/>
</dbReference>
<dbReference type="STRING" id="658429.L8FND7"/>
<dbReference type="SUPFAM" id="SSF47113">
    <property type="entry name" value="Histone-fold"/>
    <property type="match status" value="1"/>
</dbReference>
<sequence>MDLDAAYDAPDPVTSSESETEPDGKKAPLKQSHKFMQLTNYSLRSRQPQVQPALEPNTPTCQSACLQLQTPPATQHKVRKGPIPTFAPGQKFSKKMPAQKTAGKAPRKTSGISGKKIVKKAAKKSRRYKPGTAETTLVKEFEMTQLAAIHAKRVTIQQKDMKLVQQEPLGAHVGLGGFFSISNPDRGLGWKIFRPAVCNHRLPMTHTSAVAELRCTYLAVHKKKGPTPKAIIKMQIEQQRNRIPPAIPTEEAKFIEAVNHELGPDINTLELLRDYELTQTDVTAVMVAVSKLLAKHPDLRQEFLIFLKYQVEHSASNNPNTIPSSHPVARGPLTPTLTSQGTSRDDAVPQQLKDAQQYVQLPVTLTTRRLCSTSPPSPRWLALSIQPPAITRPRVELFPPPVARLLKTTIDVRSVYAIATLYSDGIDASEKLQGQRLRLCSNRNFCFSGLVIHGQGVYTLRVTLVHGRHVVEYVDSNEIYLGPRLTEDVITVQDTRSLNGSYCTWMKARTQTITQGFSQIGKYMQDL</sequence>
<evidence type="ECO:0000313" key="4">
    <source>
        <dbReference type="EMBL" id="ELR01978.1"/>
    </source>
</evidence>
<feature type="region of interest" description="Disordered" evidence="3">
    <location>
        <begin position="1"/>
        <end position="34"/>
    </location>
</feature>
<dbReference type="InterPro" id="IPR036600">
    <property type="entry name" value="PAH_sf"/>
</dbReference>
<organism evidence="4 5">
    <name type="scientific">Pseudogymnoascus destructans (strain ATCC MYA-4855 / 20631-21)</name>
    <name type="common">Bat white-nose syndrome fungus</name>
    <name type="synonym">Geomyces destructans</name>
    <dbReference type="NCBI Taxonomy" id="658429"/>
    <lineage>
        <taxon>Eukaryota</taxon>
        <taxon>Fungi</taxon>
        <taxon>Dikarya</taxon>
        <taxon>Ascomycota</taxon>
        <taxon>Pezizomycotina</taxon>
        <taxon>Leotiomycetes</taxon>
        <taxon>Thelebolales</taxon>
        <taxon>Thelebolaceae</taxon>
        <taxon>Pseudogymnoascus</taxon>
    </lineage>
</organism>
<gene>
    <name evidence="4" type="ORF">GMDG_05147</name>
</gene>
<dbReference type="HOGENOM" id="CLU_516909_0_0_1"/>
<name>L8FND7_PSED2</name>
<dbReference type="AlphaFoldDB" id="L8FND7"/>
<dbReference type="Pfam" id="PF02671">
    <property type="entry name" value="PAH"/>
    <property type="match status" value="1"/>
</dbReference>
<dbReference type="VEuPathDB" id="FungiDB:GMDG_05147"/>
<evidence type="ECO:0000256" key="2">
    <source>
        <dbReference type="ARBA" id="ARBA00023242"/>
    </source>
</evidence>
<dbReference type="EMBL" id="GL573272">
    <property type="protein sequence ID" value="ELR01978.1"/>
    <property type="molecule type" value="Genomic_DNA"/>
</dbReference>
<reference evidence="5" key="1">
    <citation type="submission" date="2010-09" db="EMBL/GenBank/DDBJ databases">
        <title>The genome sequence of Geomyces destructans 20631-21.</title>
        <authorList>
            <consortium name="The Broad Institute Genome Sequencing Platform"/>
            <person name="Cuomo C.A."/>
            <person name="Blehert D.S."/>
            <person name="Lorch J.M."/>
            <person name="Young S.K."/>
            <person name="Zeng Q."/>
            <person name="Gargeya S."/>
            <person name="Fitzgerald M."/>
            <person name="Haas B."/>
            <person name="Abouelleil A."/>
            <person name="Alvarado L."/>
            <person name="Arachchi H.M."/>
            <person name="Berlin A."/>
            <person name="Brown A."/>
            <person name="Chapman S.B."/>
            <person name="Chen Z."/>
            <person name="Dunbar C."/>
            <person name="Freedman E."/>
            <person name="Gearin G."/>
            <person name="Gellesch M."/>
            <person name="Goldberg J."/>
            <person name="Griggs A."/>
            <person name="Gujja S."/>
            <person name="Heiman D."/>
            <person name="Howarth C."/>
            <person name="Larson L."/>
            <person name="Lui A."/>
            <person name="MacDonald P.J.P."/>
            <person name="Montmayeur A."/>
            <person name="Murphy C."/>
            <person name="Neiman D."/>
            <person name="Pearson M."/>
            <person name="Priest M."/>
            <person name="Roberts A."/>
            <person name="Saif S."/>
            <person name="Shea T."/>
            <person name="Shenoy N."/>
            <person name="Sisk P."/>
            <person name="Stolte C."/>
            <person name="Sykes S."/>
            <person name="Wortman J."/>
            <person name="Nusbaum C."/>
            <person name="Birren B."/>
        </authorList>
    </citation>
    <scope>NUCLEOTIDE SEQUENCE [LARGE SCALE GENOMIC DNA]</scope>
    <source>
        <strain evidence="5">ATCC MYA-4855 / 20631-21</strain>
    </source>
</reference>
<dbReference type="GO" id="GO:0046982">
    <property type="term" value="F:protein heterodimerization activity"/>
    <property type="evidence" value="ECO:0007669"/>
    <property type="project" value="InterPro"/>
</dbReference>
<dbReference type="InParanoid" id="L8FND7"/>
<dbReference type="GO" id="GO:0006355">
    <property type="term" value="P:regulation of DNA-templated transcription"/>
    <property type="evidence" value="ECO:0007669"/>
    <property type="project" value="InterPro"/>
</dbReference>
<evidence type="ECO:0000256" key="3">
    <source>
        <dbReference type="SAM" id="MobiDB-lite"/>
    </source>
</evidence>
<dbReference type="SUPFAM" id="SSF47762">
    <property type="entry name" value="PAH2 domain"/>
    <property type="match status" value="1"/>
</dbReference>
<proteinExistence type="predicted"/>
<keyword evidence="5" id="KW-1185">Reference proteome</keyword>
<feature type="region of interest" description="Disordered" evidence="3">
    <location>
        <begin position="72"/>
        <end position="114"/>
    </location>
</feature>
<accession>L8FND7</accession>
<evidence type="ECO:0000313" key="5">
    <source>
        <dbReference type="Proteomes" id="UP000011064"/>
    </source>
</evidence>
<dbReference type="Gene3D" id="1.10.20.10">
    <property type="entry name" value="Histone, subunit A"/>
    <property type="match status" value="1"/>
</dbReference>